<sequence length="215" mass="23757">MAPGRLARPLLYRPCRHVRRPTHLRWVVHACTHTHTHTHTLPTVHTLESIYLQQSTNLHASPRRVHHDSAHGHTPSSLALPCCALPCCALLLLLLPFHTSVCATSHNHTPLVWPGPPPPSCDDVFTLITHSTLARWLARSSARKRQRQCPPTVHSPLAHCPSAIGHPLRQLRADDWRLHPLDMAGISARTAWASARPACSSSVTRQEPSGTAARV</sequence>
<accession>A0A6A7B632</accession>
<reference evidence="1" key="1">
    <citation type="submission" date="2020-01" db="EMBL/GenBank/DDBJ databases">
        <authorList>
            <consortium name="DOE Joint Genome Institute"/>
            <person name="Haridas S."/>
            <person name="Albert R."/>
            <person name="Binder M."/>
            <person name="Bloem J."/>
            <person name="Labutti K."/>
            <person name="Salamov A."/>
            <person name="Andreopoulos B."/>
            <person name="Baker S.E."/>
            <person name="Barry K."/>
            <person name="Bills G."/>
            <person name="Bluhm B.H."/>
            <person name="Cannon C."/>
            <person name="Castanera R."/>
            <person name="Culley D.E."/>
            <person name="Daum C."/>
            <person name="Ezra D."/>
            <person name="Gonzalez J.B."/>
            <person name="Henrissat B."/>
            <person name="Kuo A."/>
            <person name="Liang C."/>
            <person name="Lipzen A."/>
            <person name="Lutzoni F."/>
            <person name="Magnuson J."/>
            <person name="Mondo S."/>
            <person name="Nolan M."/>
            <person name="Ohm R."/>
            <person name="Pangilinan J."/>
            <person name="Park H.-J."/>
            <person name="Ramirez L."/>
            <person name="Alfaro M."/>
            <person name="Sun H."/>
            <person name="Tritt A."/>
            <person name="Yoshinaga Y."/>
            <person name="Zwiers L.-H."/>
            <person name="Turgeon B.G."/>
            <person name="Goodwin S.B."/>
            <person name="Spatafora J.W."/>
            <person name="Crous P.W."/>
            <person name="Grigoriev I.V."/>
        </authorList>
    </citation>
    <scope>NUCLEOTIDE SEQUENCE</scope>
    <source>
        <strain evidence="1">IPT5</strain>
    </source>
</reference>
<dbReference type="EMBL" id="MU006304">
    <property type="protein sequence ID" value="KAF2850996.1"/>
    <property type="molecule type" value="Genomic_DNA"/>
</dbReference>
<dbReference type="Proteomes" id="UP000799423">
    <property type="component" value="Unassembled WGS sequence"/>
</dbReference>
<evidence type="ECO:0000313" key="2">
    <source>
        <dbReference type="Proteomes" id="UP000799423"/>
    </source>
</evidence>
<proteinExistence type="predicted"/>
<name>A0A6A7B632_9PLEO</name>
<evidence type="ECO:0000313" key="1">
    <source>
        <dbReference type="EMBL" id="KAF2850996.1"/>
    </source>
</evidence>
<organism evidence="1 2">
    <name type="scientific">Plenodomus tracheiphilus IPT5</name>
    <dbReference type="NCBI Taxonomy" id="1408161"/>
    <lineage>
        <taxon>Eukaryota</taxon>
        <taxon>Fungi</taxon>
        <taxon>Dikarya</taxon>
        <taxon>Ascomycota</taxon>
        <taxon>Pezizomycotina</taxon>
        <taxon>Dothideomycetes</taxon>
        <taxon>Pleosporomycetidae</taxon>
        <taxon>Pleosporales</taxon>
        <taxon>Pleosporineae</taxon>
        <taxon>Leptosphaeriaceae</taxon>
        <taxon>Plenodomus</taxon>
    </lineage>
</organism>
<protein>
    <submittedName>
        <fullName evidence="1">Uncharacterized protein</fullName>
    </submittedName>
</protein>
<keyword evidence="2" id="KW-1185">Reference proteome</keyword>
<dbReference type="AlphaFoldDB" id="A0A6A7B632"/>
<gene>
    <name evidence="1" type="ORF">T440DRAFT_76531</name>
</gene>